<accession>A0A8J7MB98</accession>
<feature type="transmembrane region" description="Helical" evidence="7">
    <location>
        <begin position="36"/>
        <end position="55"/>
    </location>
</feature>
<dbReference type="AlphaFoldDB" id="A0A8J7MB98"/>
<evidence type="ECO:0000256" key="5">
    <source>
        <dbReference type="ARBA" id="ARBA00023004"/>
    </source>
</evidence>
<evidence type="ECO:0000256" key="3">
    <source>
        <dbReference type="ARBA" id="ARBA00022723"/>
    </source>
</evidence>
<feature type="transmembrane region" description="Helical" evidence="7">
    <location>
        <begin position="160"/>
        <end position="179"/>
    </location>
</feature>
<evidence type="ECO:0000256" key="1">
    <source>
        <dbReference type="ARBA" id="ARBA00022448"/>
    </source>
</evidence>
<keyword evidence="7" id="KW-1133">Transmembrane helix</keyword>
<keyword evidence="5" id="KW-0408">Iron</keyword>
<dbReference type="GO" id="GO:0051539">
    <property type="term" value="F:4 iron, 4 sulfur cluster binding"/>
    <property type="evidence" value="ECO:0007669"/>
    <property type="project" value="UniProtKB-KW"/>
</dbReference>
<evidence type="ECO:0000256" key="2">
    <source>
        <dbReference type="ARBA" id="ARBA00022485"/>
    </source>
</evidence>
<dbReference type="InterPro" id="IPR017896">
    <property type="entry name" value="4Fe4S_Fe-S-bd"/>
</dbReference>
<feature type="transmembrane region" description="Helical" evidence="7">
    <location>
        <begin position="75"/>
        <end position="101"/>
    </location>
</feature>
<evidence type="ECO:0000256" key="7">
    <source>
        <dbReference type="SAM" id="Phobius"/>
    </source>
</evidence>
<dbReference type="PANTHER" id="PTHR30176:SF3">
    <property type="entry name" value="FERREDOXIN-TYPE PROTEIN NAPH"/>
    <property type="match status" value="1"/>
</dbReference>
<dbReference type="NCBIfam" id="TIGR02745">
    <property type="entry name" value="ccoG_rdxA_fixG"/>
    <property type="match status" value="1"/>
</dbReference>
<feature type="transmembrane region" description="Helical" evidence="7">
    <location>
        <begin position="329"/>
        <end position="347"/>
    </location>
</feature>
<keyword evidence="6" id="KW-0411">Iron-sulfur</keyword>
<dbReference type="Proteomes" id="UP000624703">
    <property type="component" value="Unassembled WGS sequence"/>
</dbReference>
<name>A0A8J7MB98_9BACT</name>
<keyword evidence="3" id="KW-0479">Metal-binding</keyword>
<sequence length="478" mass="53985">MSTGSKKPNLASVTTVNKDGSHYRLHPADVKGRFTLARRLVAALCLIVYVALPWIKINGYPAVFLDTAMRRFHIFGVTLAIQDMWVLFFVITGLGFTLFFITSLMGRIWCGWTCPYTVFLEHVYRRIERWIDGDATARRKLDAEPWSGTKIAKRILKHGLFLIISCLIAHVLVSYFMSLEGLYAAIQTGPGDHIFSFGVIIFFTVVLYGCFAFFREQFCIMMCPYGRLQSALSDDDTMIIGYDFQRGDPPGKPKDPDAGDCIDCRRCVQVCPTGIDIRNGLQLECIGCANCIDACDDIMKKLQRPTGLVRYDSYNGLHGKRNRILRPRLFMYFALMLVGLSVLTFTVSKKARPFTAQITKMKGIAYQQDDTGIRNVLRIYLFNKRAVDASYSFRVENAPEWLKVSGSTDDLKLKPLGETTYTLVVIAPEENYDGPFDFTLIVEDQGGATVQQQVNFLGPNPRLYRKRLDEAKATGTNN</sequence>
<keyword evidence="4" id="KW-0249">Electron transport</keyword>
<dbReference type="InterPro" id="IPR032879">
    <property type="entry name" value="FixG_C"/>
</dbReference>
<dbReference type="InterPro" id="IPR017900">
    <property type="entry name" value="4Fe4S_Fe_S_CS"/>
</dbReference>
<keyword evidence="10" id="KW-1185">Reference proteome</keyword>
<organism evidence="9 10">
    <name type="scientific">Persicirhabdus sediminis</name>
    <dbReference type="NCBI Taxonomy" id="454144"/>
    <lineage>
        <taxon>Bacteria</taxon>
        <taxon>Pseudomonadati</taxon>
        <taxon>Verrucomicrobiota</taxon>
        <taxon>Verrucomicrobiia</taxon>
        <taxon>Verrucomicrobiales</taxon>
        <taxon>Verrucomicrobiaceae</taxon>
        <taxon>Persicirhabdus</taxon>
    </lineage>
</organism>
<dbReference type="Pfam" id="PF11614">
    <property type="entry name" value="FixG_C"/>
    <property type="match status" value="1"/>
</dbReference>
<dbReference type="InterPro" id="IPR013783">
    <property type="entry name" value="Ig-like_fold"/>
</dbReference>
<dbReference type="InterPro" id="IPR051684">
    <property type="entry name" value="Electron_Trans/Redox"/>
</dbReference>
<dbReference type="Gene3D" id="2.60.40.10">
    <property type="entry name" value="Immunoglobulins"/>
    <property type="match status" value="1"/>
</dbReference>
<evidence type="ECO:0000313" key="9">
    <source>
        <dbReference type="EMBL" id="MBK1789816.1"/>
    </source>
</evidence>
<keyword evidence="7" id="KW-0472">Membrane</keyword>
<dbReference type="SUPFAM" id="SSF54862">
    <property type="entry name" value="4Fe-4S ferredoxins"/>
    <property type="match status" value="1"/>
</dbReference>
<gene>
    <name evidence="9" type="primary">ccoG</name>
    <name evidence="9" type="ORF">JIN82_01470</name>
</gene>
<dbReference type="InterPro" id="IPR014116">
    <property type="entry name" value="Cyt_c_oxidase_cbb3_FixG"/>
</dbReference>
<keyword evidence="2" id="KW-0004">4Fe-4S</keyword>
<feature type="transmembrane region" description="Helical" evidence="7">
    <location>
        <begin position="194"/>
        <end position="214"/>
    </location>
</feature>
<proteinExistence type="predicted"/>
<feature type="domain" description="4Fe-4S ferredoxin-type" evidence="8">
    <location>
        <begin position="251"/>
        <end position="280"/>
    </location>
</feature>
<dbReference type="PROSITE" id="PS00198">
    <property type="entry name" value="4FE4S_FER_1"/>
    <property type="match status" value="1"/>
</dbReference>
<dbReference type="Pfam" id="PF12801">
    <property type="entry name" value="Fer4_5"/>
    <property type="match status" value="1"/>
</dbReference>
<keyword evidence="7" id="KW-0812">Transmembrane</keyword>
<dbReference type="GO" id="GO:0046872">
    <property type="term" value="F:metal ion binding"/>
    <property type="evidence" value="ECO:0007669"/>
    <property type="project" value="UniProtKB-KW"/>
</dbReference>
<dbReference type="Gene3D" id="3.30.70.20">
    <property type="match status" value="1"/>
</dbReference>
<comment type="caution">
    <text evidence="9">The sequence shown here is derived from an EMBL/GenBank/DDBJ whole genome shotgun (WGS) entry which is preliminary data.</text>
</comment>
<dbReference type="PANTHER" id="PTHR30176">
    <property type="entry name" value="FERREDOXIN-TYPE PROTEIN NAPH"/>
    <property type="match status" value="1"/>
</dbReference>
<dbReference type="Pfam" id="PF13746">
    <property type="entry name" value="Fer4_18"/>
    <property type="match status" value="1"/>
</dbReference>
<dbReference type="RefSeq" id="WP_200309858.1">
    <property type="nucleotide sequence ID" value="NZ_JAENIM010000009.1"/>
</dbReference>
<evidence type="ECO:0000259" key="8">
    <source>
        <dbReference type="PROSITE" id="PS51379"/>
    </source>
</evidence>
<protein>
    <submittedName>
        <fullName evidence="9">Cytochrome c oxidase accessory protein CcoG</fullName>
    </submittedName>
</protein>
<keyword evidence="1" id="KW-0813">Transport</keyword>
<evidence type="ECO:0000256" key="6">
    <source>
        <dbReference type="ARBA" id="ARBA00023014"/>
    </source>
</evidence>
<dbReference type="EMBL" id="JAENIM010000009">
    <property type="protein sequence ID" value="MBK1789816.1"/>
    <property type="molecule type" value="Genomic_DNA"/>
</dbReference>
<evidence type="ECO:0000313" key="10">
    <source>
        <dbReference type="Proteomes" id="UP000624703"/>
    </source>
</evidence>
<reference evidence="9" key="1">
    <citation type="submission" date="2021-01" db="EMBL/GenBank/DDBJ databases">
        <title>Modified the classification status of verrucomicrobia.</title>
        <authorList>
            <person name="Feng X."/>
        </authorList>
    </citation>
    <scope>NUCLEOTIDE SEQUENCE</scope>
    <source>
        <strain evidence="9">_KCTC 22039</strain>
    </source>
</reference>
<evidence type="ECO:0000256" key="4">
    <source>
        <dbReference type="ARBA" id="ARBA00022982"/>
    </source>
</evidence>
<dbReference type="GO" id="GO:0005886">
    <property type="term" value="C:plasma membrane"/>
    <property type="evidence" value="ECO:0007669"/>
    <property type="project" value="TreeGrafter"/>
</dbReference>
<dbReference type="PROSITE" id="PS51379">
    <property type="entry name" value="4FE4S_FER_2"/>
    <property type="match status" value="1"/>
</dbReference>